<keyword evidence="4 9" id="KW-0560">Oxidoreductase</keyword>
<keyword evidence="3" id="KW-0521">NADP</keyword>
<dbReference type="Pfam" id="PF08501">
    <property type="entry name" value="Shikimate_dh_N"/>
    <property type="match status" value="1"/>
</dbReference>
<dbReference type="GO" id="GO:0005829">
    <property type="term" value="C:cytosol"/>
    <property type="evidence" value="ECO:0007669"/>
    <property type="project" value="TreeGrafter"/>
</dbReference>
<dbReference type="PANTHER" id="PTHR21089:SF1">
    <property type="entry name" value="BIFUNCTIONAL 3-DEHYDROQUINATE DEHYDRATASE_SHIKIMATE DEHYDROGENASE, CHLOROPLASTIC"/>
    <property type="match status" value="1"/>
</dbReference>
<dbReference type="PANTHER" id="PTHR21089">
    <property type="entry name" value="SHIKIMATE DEHYDROGENASE"/>
    <property type="match status" value="1"/>
</dbReference>
<dbReference type="Proteomes" id="UP000035170">
    <property type="component" value="Unassembled WGS sequence"/>
</dbReference>
<dbReference type="SUPFAM" id="SSF51735">
    <property type="entry name" value="NAD(P)-binding Rossmann-fold domains"/>
    <property type="match status" value="1"/>
</dbReference>
<evidence type="ECO:0000256" key="4">
    <source>
        <dbReference type="ARBA" id="ARBA00023002"/>
    </source>
</evidence>
<reference evidence="9 10" key="1">
    <citation type="submission" date="2015-03" db="EMBL/GenBank/DDBJ databases">
        <title>Genome sequence of Variovorax paradoxus TBEA6.</title>
        <authorList>
            <person name="Poehlein A."/>
            <person name="Schuldes J."/>
            <person name="Wuebbeler J.H."/>
            <person name="Hiessl S."/>
            <person name="Steinbuechel A."/>
            <person name="Daniel R."/>
        </authorList>
    </citation>
    <scope>NUCLEOTIDE SEQUENCE [LARGE SCALE GENOMIC DNA]</scope>
    <source>
        <strain evidence="9 10">TBEA6</strain>
    </source>
</reference>
<dbReference type="SUPFAM" id="SSF53223">
    <property type="entry name" value="Aminoacid dehydrogenase-like, N-terminal domain"/>
    <property type="match status" value="1"/>
</dbReference>
<dbReference type="InterPro" id="IPR022893">
    <property type="entry name" value="Shikimate_DH_fam"/>
</dbReference>
<feature type="domain" description="Quinate/shikimate 5-dehydrogenase/glutamyl-tRNA reductase" evidence="7">
    <location>
        <begin position="128"/>
        <end position="174"/>
    </location>
</feature>
<dbReference type="InterPro" id="IPR046346">
    <property type="entry name" value="Aminoacid_DH-like_N_sf"/>
</dbReference>
<dbReference type="UniPathway" id="UPA00053">
    <property type="reaction ID" value="UER00087"/>
</dbReference>
<dbReference type="AlphaFoldDB" id="A0A0H2LQW3"/>
<proteinExistence type="predicted"/>
<dbReference type="Gene3D" id="3.40.50.720">
    <property type="entry name" value="NAD(P)-binding Rossmann-like Domain"/>
    <property type="match status" value="1"/>
</dbReference>
<feature type="domain" description="Shikimate dehydrogenase substrate binding N-terminal" evidence="8">
    <location>
        <begin position="13"/>
        <end position="96"/>
    </location>
</feature>
<dbReference type="GO" id="GO:0019632">
    <property type="term" value="P:shikimate metabolic process"/>
    <property type="evidence" value="ECO:0007669"/>
    <property type="project" value="TreeGrafter"/>
</dbReference>
<dbReference type="GO" id="GO:0050661">
    <property type="term" value="F:NADP binding"/>
    <property type="evidence" value="ECO:0007669"/>
    <property type="project" value="TreeGrafter"/>
</dbReference>
<dbReference type="InterPro" id="IPR006151">
    <property type="entry name" value="Shikm_DH/Glu-tRNA_Rdtase"/>
</dbReference>
<dbReference type="CDD" id="cd01065">
    <property type="entry name" value="NAD_bind_Shikimate_DH"/>
    <property type="match status" value="1"/>
</dbReference>
<evidence type="ECO:0000256" key="5">
    <source>
        <dbReference type="ARBA" id="ARBA00023141"/>
    </source>
</evidence>
<evidence type="ECO:0000259" key="8">
    <source>
        <dbReference type="Pfam" id="PF08501"/>
    </source>
</evidence>
<evidence type="ECO:0000256" key="3">
    <source>
        <dbReference type="ARBA" id="ARBA00022857"/>
    </source>
</evidence>
<name>A0A0H2LQW3_VARPD</name>
<dbReference type="InterPro" id="IPR013708">
    <property type="entry name" value="Shikimate_DH-bd_N"/>
</dbReference>
<dbReference type="InterPro" id="IPR036291">
    <property type="entry name" value="NAD(P)-bd_dom_sf"/>
</dbReference>
<comment type="pathway">
    <text evidence="1">Metabolic intermediate biosynthesis; chorismate biosynthesis; chorismate from D-erythrose 4-phosphate and phosphoenolpyruvate: step 4/7.</text>
</comment>
<dbReference type="PATRIC" id="fig|34073.19.peg.6369"/>
<evidence type="ECO:0000259" key="7">
    <source>
        <dbReference type="Pfam" id="PF01488"/>
    </source>
</evidence>
<dbReference type="GO" id="GO:0004764">
    <property type="term" value="F:shikimate 3-dehydrogenase (NADP+) activity"/>
    <property type="evidence" value="ECO:0007669"/>
    <property type="project" value="UniProtKB-EC"/>
</dbReference>
<gene>
    <name evidence="9" type="primary">aroE4</name>
    <name evidence="9" type="ORF">VPARA_61960</name>
</gene>
<dbReference type="EMBL" id="JZWI01000046">
    <property type="protein sequence ID" value="KLN52703.1"/>
    <property type="molecule type" value="Genomic_DNA"/>
</dbReference>
<comment type="catalytic activity">
    <reaction evidence="6">
        <text>shikimate + NADP(+) = 3-dehydroshikimate + NADPH + H(+)</text>
        <dbReference type="Rhea" id="RHEA:17737"/>
        <dbReference type="ChEBI" id="CHEBI:15378"/>
        <dbReference type="ChEBI" id="CHEBI:16630"/>
        <dbReference type="ChEBI" id="CHEBI:36208"/>
        <dbReference type="ChEBI" id="CHEBI:57783"/>
        <dbReference type="ChEBI" id="CHEBI:58349"/>
        <dbReference type="EC" id="1.1.1.25"/>
    </reaction>
</comment>
<keyword evidence="5" id="KW-0028">Amino-acid biosynthesis</keyword>
<evidence type="ECO:0000256" key="6">
    <source>
        <dbReference type="ARBA" id="ARBA00049442"/>
    </source>
</evidence>
<protein>
    <recommendedName>
        <fullName evidence="2">shikimate dehydrogenase (NADP(+))</fullName>
        <ecNumber evidence="2">1.1.1.25</ecNumber>
    </recommendedName>
</protein>
<dbReference type="GO" id="GO:0009423">
    <property type="term" value="P:chorismate biosynthetic process"/>
    <property type="evidence" value="ECO:0007669"/>
    <property type="project" value="UniProtKB-UniPathway"/>
</dbReference>
<evidence type="ECO:0000256" key="1">
    <source>
        <dbReference type="ARBA" id="ARBA00004871"/>
    </source>
</evidence>
<dbReference type="EC" id="1.1.1.25" evidence="2"/>
<dbReference type="GO" id="GO:0009073">
    <property type="term" value="P:aromatic amino acid family biosynthetic process"/>
    <property type="evidence" value="ECO:0007669"/>
    <property type="project" value="UniProtKB-KW"/>
</dbReference>
<evidence type="ECO:0000313" key="10">
    <source>
        <dbReference type="Proteomes" id="UP000035170"/>
    </source>
</evidence>
<organism evidence="9 10">
    <name type="scientific">Variovorax paradoxus</name>
    <dbReference type="NCBI Taxonomy" id="34073"/>
    <lineage>
        <taxon>Bacteria</taxon>
        <taxon>Pseudomonadati</taxon>
        <taxon>Pseudomonadota</taxon>
        <taxon>Betaproteobacteria</taxon>
        <taxon>Burkholderiales</taxon>
        <taxon>Comamonadaceae</taxon>
        <taxon>Variovorax</taxon>
    </lineage>
</organism>
<keyword evidence="5" id="KW-0057">Aromatic amino acid biosynthesis</keyword>
<dbReference type="Pfam" id="PF01488">
    <property type="entry name" value="Shikimate_DH"/>
    <property type="match status" value="1"/>
</dbReference>
<accession>A0A0H2LQW3</accession>
<evidence type="ECO:0000313" key="9">
    <source>
        <dbReference type="EMBL" id="KLN52703.1"/>
    </source>
</evidence>
<keyword evidence="10" id="KW-1185">Reference proteome</keyword>
<dbReference type="RefSeq" id="WP_047787298.1">
    <property type="nucleotide sequence ID" value="NZ_JZWI01000046.1"/>
</dbReference>
<evidence type="ECO:0000256" key="2">
    <source>
        <dbReference type="ARBA" id="ARBA00012962"/>
    </source>
</evidence>
<dbReference type="Gene3D" id="3.40.50.10860">
    <property type="entry name" value="Leucine Dehydrogenase, chain A, domain 1"/>
    <property type="match status" value="1"/>
</dbReference>
<comment type="caution">
    <text evidence="9">The sequence shown here is derived from an EMBL/GenBank/DDBJ whole genome shotgun (WGS) entry which is preliminary data.</text>
</comment>
<sequence>MTNITGNTRIFGILADPIHHVKTPQGINRLLETSAFDGVMVPIHVRSEDLADMVRGLRRMNNLDGFVVTVPHKTAMPALCDELTPAAARIGAVNVVRRTADGRLVGGMLDGEGFVAGLRSAGIEPAGRSAYLAGAGGAASAIAYALAQSGVARLTVANRTMAKAEELVTRMKEDFPDLAIAVGTGDPSHHDLVVNGTSLGLRDGDALPLDVERLMPEQVVAEIIMQPPETPLLRAAAARGCKVHFGAPMLASQVALMAEFMGGPAAKERT</sequence>